<dbReference type="InterPro" id="IPR018317">
    <property type="entry name" value="QueC"/>
</dbReference>
<dbReference type="InterPro" id="IPR014729">
    <property type="entry name" value="Rossmann-like_a/b/a_fold"/>
</dbReference>
<dbReference type="NCBIfam" id="TIGR00364">
    <property type="entry name" value="7-cyano-7-deazaguanine synthase QueC"/>
    <property type="match status" value="1"/>
</dbReference>
<evidence type="ECO:0000256" key="8">
    <source>
        <dbReference type="ARBA" id="ARBA00037993"/>
    </source>
</evidence>
<keyword evidence="2 11" id="KW-0436">Ligase</keyword>
<evidence type="ECO:0000256" key="2">
    <source>
        <dbReference type="ARBA" id="ARBA00022598"/>
    </source>
</evidence>
<dbReference type="EMBL" id="DRUQ01000024">
    <property type="protein sequence ID" value="HHH86018.1"/>
    <property type="molecule type" value="Genomic_DNA"/>
</dbReference>
<keyword evidence="7 11" id="KW-0067">ATP-binding</keyword>
<dbReference type="AlphaFoldDB" id="A0A7V5K1H3"/>
<dbReference type="UniPathway" id="UPA00391"/>
<reference evidence="12" key="1">
    <citation type="journal article" date="2020" name="mSystems">
        <title>Genome- and Community-Level Interaction Insights into Carbon Utilization and Element Cycling Functions of Hydrothermarchaeota in Hydrothermal Sediment.</title>
        <authorList>
            <person name="Zhou Z."/>
            <person name="Liu Y."/>
            <person name="Xu W."/>
            <person name="Pan J."/>
            <person name="Luo Z.H."/>
            <person name="Li M."/>
        </authorList>
    </citation>
    <scope>NUCLEOTIDE SEQUENCE [LARGE SCALE GENOMIC DNA]</scope>
    <source>
        <strain evidence="12">SpSt-1011</strain>
    </source>
</reference>
<dbReference type="PIRSF" id="PIRSF006293">
    <property type="entry name" value="ExsB"/>
    <property type="match status" value="1"/>
</dbReference>
<comment type="pathway">
    <text evidence="1 11">Purine metabolism; 7-cyano-7-deazaguanine biosynthesis.</text>
</comment>
<dbReference type="Gene3D" id="3.40.50.620">
    <property type="entry name" value="HUPs"/>
    <property type="match status" value="1"/>
</dbReference>
<name>A0A7V5K1H3_9BACT</name>
<proteinExistence type="inferred from homology"/>
<keyword evidence="4 11" id="KW-0547">Nucleotide-binding</keyword>
<sequence length="226" mass="25723">MKKELAIVLLSGGMDSAVCASVASQNYRLSFLHFQYGQKAQEKELECFHKLIEFFKPEKFQVVYLSFFKDFGGSSLISEELEIPEKQEKGIPSTYVPFRNGIFLSIATAWAEVIGAKKIFIGVNEVDFSGYPDCRKNFIKIFNQAINIGTKPETQIEIETPIINLTKKEIVELGIKLKTPFHLTWSCYRGGEKACGRCDSCKLRLKAFKEAGIKDPLFYEIFNFKL</sequence>
<evidence type="ECO:0000256" key="4">
    <source>
        <dbReference type="ARBA" id="ARBA00022741"/>
    </source>
</evidence>
<feature type="binding site" evidence="11">
    <location>
        <position position="201"/>
    </location>
    <ligand>
        <name>Zn(2+)</name>
        <dbReference type="ChEBI" id="CHEBI:29105"/>
    </ligand>
</feature>
<evidence type="ECO:0000256" key="11">
    <source>
        <dbReference type="HAMAP-Rule" id="MF_01633"/>
    </source>
</evidence>
<dbReference type="GO" id="GO:0016879">
    <property type="term" value="F:ligase activity, forming carbon-nitrogen bonds"/>
    <property type="evidence" value="ECO:0007669"/>
    <property type="project" value="UniProtKB-UniRule"/>
</dbReference>
<evidence type="ECO:0000256" key="9">
    <source>
        <dbReference type="ARBA" id="ARBA00039149"/>
    </source>
</evidence>
<feature type="binding site" evidence="11">
    <location>
        <begin position="10"/>
        <end position="20"/>
    </location>
    <ligand>
        <name>ATP</name>
        <dbReference type="ChEBI" id="CHEBI:30616"/>
    </ligand>
</feature>
<keyword evidence="5 11" id="KW-0671">Queuosine biosynthesis</keyword>
<dbReference type="GO" id="GO:0008270">
    <property type="term" value="F:zinc ion binding"/>
    <property type="evidence" value="ECO:0007669"/>
    <property type="project" value="UniProtKB-UniRule"/>
</dbReference>
<evidence type="ECO:0000256" key="3">
    <source>
        <dbReference type="ARBA" id="ARBA00022723"/>
    </source>
</evidence>
<dbReference type="HAMAP" id="MF_01633">
    <property type="entry name" value="QueC"/>
    <property type="match status" value="1"/>
</dbReference>
<evidence type="ECO:0000256" key="5">
    <source>
        <dbReference type="ARBA" id="ARBA00022785"/>
    </source>
</evidence>
<keyword evidence="3 11" id="KW-0479">Metal-binding</keyword>
<dbReference type="GO" id="GO:0005524">
    <property type="term" value="F:ATP binding"/>
    <property type="evidence" value="ECO:0007669"/>
    <property type="project" value="UniProtKB-UniRule"/>
</dbReference>
<comment type="cofactor">
    <cofactor evidence="11">
        <name>Zn(2+)</name>
        <dbReference type="ChEBI" id="CHEBI:29105"/>
    </cofactor>
    <text evidence="11">Binds 1 zinc ion per subunit.</text>
</comment>
<dbReference type="PANTHER" id="PTHR42914">
    <property type="entry name" value="7-CYANO-7-DEAZAGUANINE SYNTHASE"/>
    <property type="match status" value="1"/>
</dbReference>
<accession>A0A7V5K1H3</accession>
<dbReference type="GO" id="GO:0008616">
    <property type="term" value="P:tRNA queuosine(34) biosynthetic process"/>
    <property type="evidence" value="ECO:0007669"/>
    <property type="project" value="UniProtKB-UniRule"/>
</dbReference>
<feature type="binding site" evidence="11">
    <location>
        <position position="195"/>
    </location>
    <ligand>
        <name>Zn(2+)</name>
        <dbReference type="ChEBI" id="CHEBI:29105"/>
    </ligand>
</feature>
<feature type="binding site" evidence="11">
    <location>
        <position position="187"/>
    </location>
    <ligand>
        <name>Zn(2+)</name>
        <dbReference type="ChEBI" id="CHEBI:29105"/>
    </ligand>
</feature>
<comment type="function">
    <text evidence="11">Catalyzes the ATP-dependent conversion of 7-carboxy-7-deazaguanine (CDG) to 7-cyano-7-deazaguanine (preQ(0)).</text>
</comment>
<dbReference type="EC" id="6.3.4.20" evidence="9 11"/>
<evidence type="ECO:0000313" key="12">
    <source>
        <dbReference type="EMBL" id="HHH86018.1"/>
    </source>
</evidence>
<dbReference type="SUPFAM" id="SSF52402">
    <property type="entry name" value="Adenine nucleotide alpha hydrolases-like"/>
    <property type="match status" value="1"/>
</dbReference>
<evidence type="ECO:0000256" key="1">
    <source>
        <dbReference type="ARBA" id="ARBA00005061"/>
    </source>
</evidence>
<comment type="caution">
    <text evidence="12">The sequence shown here is derived from an EMBL/GenBank/DDBJ whole genome shotgun (WGS) entry which is preliminary data.</text>
</comment>
<dbReference type="PANTHER" id="PTHR42914:SF1">
    <property type="entry name" value="7-CYANO-7-DEAZAGUANINE SYNTHASE"/>
    <property type="match status" value="1"/>
</dbReference>
<feature type="binding site" evidence="11">
    <location>
        <position position="198"/>
    </location>
    <ligand>
        <name>Zn(2+)</name>
        <dbReference type="ChEBI" id="CHEBI:29105"/>
    </ligand>
</feature>
<organism evidence="12">
    <name type="scientific">Thermodesulfobacterium geofontis</name>
    <dbReference type="NCBI Taxonomy" id="1295609"/>
    <lineage>
        <taxon>Bacteria</taxon>
        <taxon>Pseudomonadati</taxon>
        <taxon>Thermodesulfobacteriota</taxon>
        <taxon>Thermodesulfobacteria</taxon>
        <taxon>Thermodesulfobacteriales</taxon>
        <taxon>Thermodesulfobacteriaceae</taxon>
        <taxon>Thermodesulfobacterium</taxon>
    </lineage>
</organism>
<comment type="similarity">
    <text evidence="8 11">Belongs to the QueC family.</text>
</comment>
<evidence type="ECO:0000256" key="10">
    <source>
        <dbReference type="ARBA" id="ARBA00047890"/>
    </source>
</evidence>
<keyword evidence="6 11" id="KW-0862">Zinc</keyword>
<evidence type="ECO:0000256" key="7">
    <source>
        <dbReference type="ARBA" id="ARBA00022840"/>
    </source>
</evidence>
<protein>
    <recommendedName>
        <fullName evidence="9 11">7-cyano-7-deazaguanine synthase</fullName>
        <ecNumber evidence="9 11">6.3.4.20</ecNumber>
    </recommendedName>
    <alternativeName>
        <fullName evidence="11">7-cyano-7-carbaguanine synthase</fullName>
    </alternativeName>
    <alternativeName>
        <fullName evidence="11">PreQ(0) synthase</fullName>
    </alternativeName>
    <alternativeName>
        <fullName evidence="11">Queuosine biosynthesis protein QueC</fullName>
    </alternativeName>
</protein>
<evidence type="ECO:0000256" key="6">
    <source>
        <dbReference type="ARBA" id="ARBA00022833"/>
    </source>
</evidence>
<dbReference type="Pfam" id="PF06508">
    <property type="entry name" value="QueC"/>
    <property type="match status" value="1"/>
</dbReference>
<gene>
    <name evidence="11 12" type="primary">queC</name>
    <name evidence="12" type="ORF">ENL62_00350</name>
</gene>
<comment type="catalytic activity">
    <reaction evidence="10 11">
        <text>7-carboxy-7-carbaguanine + NH4(+) + 2 ATP = 7-cyano-7-carbaguanine + 2 AMP + 2 diphosphate + 2 H(+)</text>
        <dbReference type="Rhea" id="RHEA:27982"/>
        <dbReference type="ChEBI" id="CHEBI:15378"/>
        <dbReference type="ChEBI" id="CHEBI:28938"/>
        <dbReference type="ChEBI" id="CHEBI:30616"/>
        <dbReference type="ChEBI" id="CHEBI:33019"/>
        <dbReference type="ChEBI" id="CHEBI:45075"/>
        <dbReference type="ChEBI" id="CHEBI:61036"/>
        <dbReference type="ChEBI" id="CHEBI:456215"/>
        <dbReference type="EC" id="6.3.4.20"/>
    </reaction>
</comment>
<dbReference type="CDD" id="cd01995">
    <property type="entry name" value="QueC-like"/>
    <property type="match status" value="1"/>
</dbReference>